<dbReference type="Pfam" id="PF16363">
    <property type="entry name" value="GDP_Man_Dehyd"/>
    <property type="match status" value="1"/>
</dbReference>
<evidence type="ECO:0000259" key="10">
    <source>
        <dbReference type="Pfam" id="PF16363"/>
    </source>
</evidence>
<dbReference type="GO" id="GO:0006012">
    <property type="term" value="P:galactose metabolic process"/>
    <property type="evidence" value="ECO:0007669"/>
    <property type="project" value="UniProtKB-KW"/>
</dbReference>
<evidence type="ECO:0000256" key="7">
    <source>
        <dbReference type="ARBA" id="ARBA00023144"/>
    </source>
</evidence>
<evidence type="ECO:0000256" key="5">
    <source>
        <dbReference type="ARBA" id="ARBA00004947"/>
    </source>
</evidence>
<evidence type="ECO:0000256" key="4">
    <source>
        <dbReference type="ARBA" id="ARBA00002760"/>
    </source>
</evidence>
<dbReference type="GO" id="GO:0005829">
    <property type="term" value="C:cytosol"/>
    <property type="evidence" value="ECO:0007669"/>
    <property type="project" value="TreeGrafter"/>
</dbReference>
<evidence type="ECO:0000256" key="9">
    <source>
        <dbReference type="RuleBase" id="RU366046"/>
    </source>
</evidence>
<dbReference type="EMBL" id="BLXT01002860">
    <property type="protein sequence ID" value="GFN98448.1"/>
    <property type="molecule type" value="Genomic_DNA"/>
</dbReference>
<dbReference type="SUPFAM" id="SSF51735">
    <property type="entry name" value="NAD(P)-binding Rossmann-fold domains"/>
    <property type="match status" value="1"/>
</dbReference>
<dbReference type="EC" id="5.1.3.2" evidence="9"/>
<evidence type="ECO:0000256" key="1">
    <source>
        <dbReference type="ARBA" id="ARBA00000014"/>
    </source>
</evidence>
<dbReference type="GO" id="GO:0003974">
    <property type="term" value="F:UDP-N-acetylglucosamine 4-epimerase activity"/>
    <property type="evidence" value="ECO:0007669"/>
    <property type="project" value="UniProtKB-EC"/>
</dbReference>
<dbReference type="AlphaFoldDB" id="A0AAV3ZVI7"/>
<comment type="cofactor">
    <cofactor evidence="3 9">
        <name>NAD(+)</name>
        <dbReference type="ChEBI" id="CHEBI:57540"/>
    </cofactor>
</comment>
<evidence type="ECO:0000256" key="2">
    <source>
        <dbReference type="ARBA" id="ARBA00000083"/>
    </source>
</evidence>
<proteinExistence type="inferred from homology"/>
<evidence type="ECO:0000256" key="6">
    <source>
        <dbReference type="ARBA" id="ARBA00023027"/>
    </source>
</evidence>
<dbReference type="NCBIfam" id="TIGR01179">
    <property type="entry name" value="galE"/>
    <property type="match status" value="1"/>
</dbReference>
<feature type="domain" description="NAD(P)-binding" evidence="10">
    <location>
        <begin position="10"/>
        <end position="331"/>
    </location>
</feature>
<accession>A0AAV3ZVI7</accession>
<dbReference type="InterPro" id="IPR005886">
    <property type="entry name" value="UDP_G4E"/>
</dbReference>
<comment type="caution">
    <text evidence="11">The sequence shown here is derived from an EMBL/GenBank/DDBJ whole genome shotgun (WGS) entry which is preliminary data.</text>
</comment>
<name>A0AAV3ZVI7_9GAST</name>
<dbReference type="Gene3D" id="3.40.50.720">
    <property type="entry name" value="NAD(P)-binding Rossmann-like Domain"/>
    <property type="match status" value="1"/>
</dbReference>
<protein>
    <recommendedName>
        <fullName evidence="9">UDP-glucose 4-epimerase</fullName>
        <ecNumber evidence="9">5.1.3.2</ecNumber>
    </recommendedName>
</protein>
<dbReference type="PANTHER" id="PTHR43725">
    <property type="entry name" value="UDP-GLUCOSE 4-EPIMERASE"/>
    <property type="match status" value="1"/>
</dbReference>
<evidence type="ECO:0000313" key="12">
    <source>
        <dbReference type="Proteomes" id="UP000735302"/>
    </source>
</evidence>
<dbReference type="NCBIfam" id="NF007956">
    <property type="entry name" value="PRK10675.1"/>
    <property type="match status" value="1"/>
</dbReference>
<keyword evidence="9" id="KW-0119">Carbohydrate metabolism</keyword>
<keyword evidence="6 9" id="KW-0520">NAD</keyword>
<comment type="similarity">
    <text evidence="9">Belongs to the NAD(P)-dependent epimerase/dehydratase family.</text>
</comment>
<organism evidence="11 12">
    <name type="scientific">Plakobranchus ocellatus</name>
    <dbReference type="NCBI Taxonomy" id="259542"/>
    <lineage>
        <taxon>Eukaryota</taxon>
        <taxon>Metazoa</taxon>
        <taxon>Spiralia</taxon>
        <taxon>Lophotrochozoa</taxon>
        <taxon>Mollusca</taxon>
        <taxon>Gastropoda</taxon>
        <taxon>Heterobranchia</taxon>
        <taxon>Euthyneura</taxon>
        <taxon>Panpulmonata</taxon>
        <taxon>Sacoglossa</taxon>
        <taxon>Placobranchoidea</taxon>
        <taxon>Plakobranchidae</taxon>
        <taxon>Plakobranchus</taxon>
    </lineage>
</organism>
<evidence type="ECO:0000313" key="11">
    <source>
        <dbReference type="EMBL" id="GFN98448.1"/>
    </source>
</evidence>
<dbReference type="CDD" id="cd05247">
    <property type="entry name" value="UDP_G4E_1_SDR_e"/>
    <property type="match status" value="1"/>
</dbReference>
<comment type="function">
    <text evidence="4">Catalyzes two distinct but analogous reactions: the reversible epimerization of UDP-glucose to UDP-galactose and the reversible epimerization of UDP-N-acetylglucosamine to UDP-N-acetylgalactosamine. The reaction with UDP-Gal plays a critical role in the Leloir pathway of galactose catabolism in which galactose is converted to the glycolytic intermediate glucose 6-phosphate. It contributes to the catabolism of dietary galactose and enables the endogenous biosynthesis of both UDP-Gal and UDP-GalNAc when exogenous sources are limited. Both UDP-sugar interconversions are important in the synthesis of glycoproteins and glycolipids.</text>
</comment>
<comment type="subunit">
    <text evidence="9">Homodimer.</text>
</comment>
<keyword evidence="7" id="KW-0299">Galactose metabolism</keyword>
<reference evidence="11 12" key="1">
    <citation type="journal article" date="2021" name="Elife">
        <title>Chloroplast acquisition without the gene transfer in kleptoplastic sea slugs, Plakobranchus ocellatus.</title>
        <authorList>
            <person name="Maeda T."/>
            <person name="Takahashi S."/>
            <person name="Yoshida T."/>
            <person name="Shimamura S."/>
            <person name="Takaki Y."/>
            <person name="Nagai Y."/>
            <person name="Toyoda A."/>
            <person name="Suzuki Y."/>
            <person name="Arimoto A."/>
            <person name="Ishii H."/>
            <person name="Satoh N."/>
            <person name="Nishiyama T."/>
            <person name="Hasebe M."/>
            <person name="Maruyama T."/>
            <person name="Minagawa J."/>
            <person name="Obokata J."/>
            <person name="Shigenobu S."/>
        </authorList>
    </citation>
    <scope>NUCLEOTIDE SEQUENCE [LARGE SCALE GENOMIC DNA]</scope>
</reference>
<comment type="catalytic activity">
    <reaction evidence="2 9">
        <text>UDP-alpha-D-glucose = UDP-alpha-D-galactose</text>
        <dbReference type="Rhea" id="RHEA:22168"/>
        <dbReference type="ChEBI" id="CHEBI:58885"/>
        <dbReference type="ChEBI" id="CHEBI:66914"/>
        <dbReference type="EC" id="5.1.3.2"/>
    </reaction>
</comment>
<keyword evidence="12" id="KW-1185">Reference proteome</keyword>
<sequence length="351" mass="38333">MSSTQGQTILVTGGAGYVGSHTVISLLDAGHKVIIFDNFSNGRQECLDRIEELTGKSMTVYRGDMRNKEDILDVLGKHKEISLVIHFAALKAVGESVEKPLDYYRVNVTGSLNLIEAMVESGVSRLIFSSSATVYGDPIYLPMDEKHPVGNCTSPYATTKQMVEEIMKDTCKVMPSWSGVVLRYFNPVGAHFSGMIGEDPKGIPNNLTPFVAQVAIGMRDELKVFGNDYNTHDGTGVRDYIHITDVANGHLAAVTKCMETPGFQVYNLGTGKGSSVFDVVRAFEEACGKKIKYSIIGRRAGDVAAMCACPKKAEAELGWKAKYTLAEMCKDAWAWQTKNPNGFNTDNSSKQ</sequence>
<comment type="pathway">
    <text evidence="5 9">Carbohydrate metabolism; galactose metabolism.</text>
</comment>
<dbReference type="Gene3D" id="3.90.25.10">
    <property type="entry name" value="UDP-galactose 4-epimerase, domain 1"/>
    <property type="match status" value="1"/>
</dbReference>
<gene>
    <name evidence="11" type="ORF">PoB_002495400</name>
</gene>
<evidence type="ECO:0000256" key="8">
    <source>
        <dbReference type="ARBA" id="ARBA00023235"/>
    </source>
</evidence>
<dbReference type="Proteomes" id="UP000735302">
    <property type="component" value="Unassembled WGS sequence"/>
</dbReference>
<dbReference type="PANTHER" id="PTHR43725:SF47">
    <property type="entry name" value="UDP-GLUCOSE 4-EPIMERASE"/>
    <property type="match status" value="1"/>
</dbReference>
<dbReference type="GO" id="GO:0003978">
    <property type="term" value="F:UDP-glucose 4-epimerase activity"/>
    <property type="evidence" value="ECO:0007669"/>
    <property type="project" value="UniProtKB-UniRule"/>
</dbReference>
<dbReference type="InterPro" id="IPR016040">
    <property type="entry name" value="NAD(P)-bd_dom"/>
</dbReference>
<comment type="catalytic activity">
    <reaction evidence="1">
        <text>UDP-N-acetyl-alpha-D-glucosamine = UDP-N-acetyl-alpha-D-galactosamine</text>
        <dbReference type="Rhea" id="RHEA:20517"/>
        <dbReference type="ChEBI" id="CHEBI:57705"/>
        <dbReference type="ChEBI" id="CHEBI:67138"/>
        <dbReference type="EC" id="5.1.3.7"/>
    </reaction>
</comment>
<dbReference type="InterPro" id="IPR036291">
    <property type="entry name" value="NAD(P)-bd_dom_sf"/>
</dbReference>
<evidence type="ECO:0000256" key="3">
    <source>
        <dbReference type="ARBA" id="ARBA00001911"/>
    </source>
</evidence>
<keyword evidence="8 9" id="KW-0413">Isomerase</keyword>